<keyword evidence="4" id="KW-0274">FAD</keyword>
<dbReference type="Proteomes" id="UP001589595">
    <property type="component" value="Unassembled WGS sequence"/>
</dbReference>
<dbReference type="InterPro" id="IPR016167">
    <property type="entry name" value="FAD-bd_PCMH_sub1"/>
</dbReference>
<dbReference type="InterPro" id="IPR016169">
    <property type="entry name" value="FAD-bd_PCMH_sub2"/>
</dbReference>
<feature type="region of interest" description="Disordered" evidence="6">
    <location>
        <begin position="486"/>
        <end position="507"/>
    </location>
</feature>
<dbReference type="GeneID" id="67210891"/>
<dbReference type="InterPro" id="IPR016166">
    <property type="entry name" value="FAD-bd_PCMH"/>
</dbReference>
<keyword evidence="9" id="KW-1185">Reference proteome</keyword>
<dbReference type="InterPro" id="IPR012951">
    <property type="entry name" value="BBE"/>
</dbReference>
<name>A0ABD5MMA3_9EURY</name>
<comment type="similarity">
    <text evidence="2">Belongs to the oxygen-dependent FAD-linked oxidoreductase family.</text>
</comment>
<dbReference type="Pfam" id="PF01565">
    <property type="entry name" value="FAD_binding_4"/>
    <property type="match status" value="1"/>
</dbReference>
<dbReference type="Gene3D" id="3.30.43.10">
    <property type="entry name" value="Uridine Diphospho-n-acetylenolpyruvylglucosamine Reductase, domain 2"/>
    <property type="match status" value="1"/>
</dbReference>
<accession>A0ABD5MMA3</accession>
<feature type="domain" description="FAD-binding PCMH-type" evidence="7">
    <location>
        <begin position="86"/>
        <end position="256"/>
    </location>
</feature>
<dbReference type="InterPro" id="IPR006094">
    <property type="entry name" value="Oxid_FAD_bind_N"/>
</dbReference>
<dbReference type="PANTHER" id="PTHR42973">
    <property type="entry name" value="BINDING OXIDOREDUCTASE, PUTATIVE (AFU_ORTHOLOGUE AFUA_1G17690)-RELATED"/>
    <property type="match status" value="1"/>
</dbReference>
<dbReference type="EMBL" id="JBHMAJ010000007">
    <property type="protein sequence ID" value="MFB9824478.1"/>
    <property type="molecule type" value="Genomic_DNA"/>
</dbReference>
<dbReference type="Gene3D" id="3.30.465.10">
    <property type="match status" value="1"/>
</dbReference>
<evidence type="ECO:0000256" key="6">
    <source>
        <dbReference type="SAM" id="MobiDB-lite"/>
    </source>
</evidence>
<comment type="cofactor">
    <cofactor evidence="1">
        <name>FAD</name>
        <dbReference type="ChEBI" id="CHEBI:57692"/>
    </cofactor>
</comment>
<dbReference type="GO" id="GO:0016491">
    <property type="term" value="F:oxidoreductase activity"/>
    <property type="evidence" value="ECO:0007669"/>
    <property type="project" value="UniProtKB-KW"/>
</dbReference>
<keyword evidence="5" id="KW-0560">Oxidoreductase</keyword>
<proteinExistence type="inferred from homology"/>
<dbReference type="InterPro" id="IPR050416">
    <property type="entry name" value="FAD-linked_Oxidoreductase"/>
</dbReference>
<evidence type="ECO:0000256" key="3">
    <source>
        <dbReference type="ARBA" id="ARBA00022630"/>
    </source>
</evidence>
<evidence type="ECO:0000256" key="4">
    <source>
        <dbReference type="ARBA" id="ARBA00022827"/>
    </source>
</evidence>
<gene>
    <name evidence="8" type="ORF">ACFFOL_09910</name>
</gene>
<dbReference type="AlphaFoldDB" id="A0ABD5MMA3"/>
<evidence type="ECO:0000259" key="7">
    <source>
        <dbReference type="PROSITE" id="PS51387"/>
    </source>
</evidence>
<dbReference type="RefSeq" id="WP_222920868.1">
    <property type="nucleotide sequence ID" value="NZ_CP082286.1"/>
</dbReference>
<evidence type="ECO:0000256" key="2">
    <source>
        <dbReference type="ARBA" id="ARBA00005466"/>
    </source>
</evidence>
<dbReference type="PANTHER" id="PTHR42973:SF39">
    <property type="entry name" value="FAD-BINDING PCMH-TYPE DOMAIN-CONTAINING PROTEIN"/>
    <property type="match status" value="1"/>
</dbReference>
<evidence type="ECO:0000313" key="8">
    <source>
        <dbReference type="EMBL" id="MFB9824478.1"/>
    </source>
</evidence>
<feature type="region of interest" description="Disordered" evidence="6">
    <location>
        <begin position="1"/>
        <end position="22"/>
    </location>
</feature>
<reference evidence="8" key="1">
    <citation type="submission" date="2024-09" db="EMBL/GenBank/DDBJ databases">
        <authorList>
            <person name="Sun Q."/>
        </authorList>
    </citation>
    <scope>NUCLEOTIDE SEQUENCE [LARGE SCALE GENOMIC DNA]</scope>
    <source>
        <strain evidence="8">JCM 31273</strain>
    </source>
</reference>
<dbReference type="Pfam" id="PF08031">
    <property type="entry name" value="BBE"/>
    <property type="match status" value="1"/>
</dbReference>
<feature type="region of interest" description="Disordered" evidence="6">
    <location>
        <begin position="344"/>
        <end position="372"/>
    </location>
</feature>
<evidence type="ECO:0000256" key="1">
    <source>
        <dbReference type="ARBA" id="ARBA00001974"/>
    </source>
</evidence>
<keyword evidence="3" id="KW-0285">Flavoprotein</keyword>
<evidence type="ECO:0000256" key="5">
    <source>
        <dbReference type="ARBA" id="ARBA00023002"/>
    </source>
</evidence>
<dbReference type="SUPFAM" id="SSF56176">
    <property type="entry name" value="FAD-binding/transporter-associated domain-like"/>
    <property type="match status" value="1"/>
</dbReference>
<evidence type="ECO:0000313" key="9">
    <source>
        <dbReference type="Proteomes" id="UP001589595"/>
    </source>
</evidence>
<sequence length="539" mass="56501">MSDEPHGCGGPRSEADAEAAFGREDADAVAAAHADALASLAAELVGDGRPAPRDAVGEWRTLFPGAVVTPGDPEYDDARRVWNGYVSAFPAAVAYPTTPAGVARVVDAARETGLGIATRSGGHSSVGTSTGDGVLVCDVGAMRDVTVDPAAGTATVEPGATIGELDAATTEHALATPQGVAPEVGVTGLTLGGGTGYLSRAHGLACDPLRRVELVTAAGERVVASEARNPDLFRAVRGAGGDFGVAVELEFDLVPVPDEVAMCDTWVGVDGADEVAALLRAYRRLLRAAPRETNVSPYVARVPDEPGFPDDRAGDLALCMLGAHAGDPEAGERALAPFRDLAREAERGTEEERESGDGTNRGGDATAPLFDHAERVPYRELQRYLGGDSAAGDRYYWKSVAVESFTDDLVDLVAERMTALPGESGAEPDSTVVVWPMGGAIADLDPGDTAVPERDAEVVLNFEACWSDPDADDEHVSWARESAESARDVGEVSGELPNFSGTERGESAARDVYGDNYDWLRETKLEWDPERVFSPSGRL</sequence>
<comment type="caution">
    <text evidence="8">The sequence shown here is derived from an EMBL/GenBank/DDBJ whole genome shotgun (WGS) entry which is preliminary data.</text>
</comment>
<dbReference type="Gene3D" id="3.40.462.20">
    <property type="match status" value="1"/>
</dbReference>
<dbReference type="InterPro" id="IPR036318">
    <property type="entry name" value="FAD-bd_PCMH-like_sf"/>
</dbReference>
<protein>
    <submittedName>
        <fullName evidence="8">FAD-binding oxidoreductase</fullName>
    </submittedName>
</protein>
<dbReference type="PROSITE" id="PS51387">
    <property type="entry name" value="FAD_PCMH"/>
    <property type="match status" value="1"/>
</dbReference>
<organism evidence="8 9">
    <name type="scientific">Halobaculum roseum</name>
    <dbReference type="NCBI Taxonomy" id="2175149"/>
    <lineage>
        <taxon>Archaea</taxon>
        <taxon>Methanobacteriati</taxon>
        <taxon>Methanobacteriota</taxon>
        <taxon>Stenosarchaea group</taxon>
        <taxon>Halobacteria</taxon>
        <taxon>Halobacteriales</taxon>
        <taxon>Haloferacaceae</taxon>
        <taxon>Halobaculum</taxon>
    </lineage>
</organism>